<proteinExistence type="predicted"/>
<evidence type="ECO:0000313" key="2">
    <source>
        <dbReference type="Proteomes" id="UP000095081"/>
    </source>
</evidence>
<reference evidence="1 2" key="1">
    <citation type="submission" date="2016-06" db="EMBL/GenBank/DDBJ databases">
        <title>Draft genome sequence of Pseudomonas sp. S1E40, a novel strain antagonistic activity to fungal plant pathogen.</title>
        <authorList>
            <person name="Tambong J.T."/>
            <person name="Tchagang C."/>
            <person name="Xu R."/>
        </authorList>
    </citation>
    <scope>NUCLEOTIDE SEQUENCE [LARGE SCALE GENOMIC DNA]</scope>
    <source>
        <strain evidence="1 2">S1E40</strain>
    </source>
</reference>
<gene>
    <name evidence="1" type="ORF">BBG20_27180</name>
</gene>
<accession>A0ABX2YUT6</accession>
<sequence>MGSTHEKGLTQGLMMLIAGCCLELPTQAAPLKPQRRHQEYSVFLTVMRHLFVFICDEIEPVRLVARRSDQGR</sequence>
<comment type="caution">
    <text evidence="1">The sequence shown here is derived from an EMBL/GenBank/DDBJ whole genome shotgun (WGS) entry which is preliminary data.</text>
</comment>
<organism evidence="1 2">
    <name type="scientific">Pseudomonas aylmerensis</name>
    <dbReference type="NCBI Taxonomy" id="1869229"/>
    <lineage>
        <taxon>Bacteria</taxon>
        <taxon>Pseudomonadati</taxon>
        <taxon>Pseudomonadota</taxon>
        <taxon>Gammaproteobacteria</taxon>
        <taxon>Pseudomonadales</taxon>
        <taxon>Pseudomonadaceae</taxon>
        <taxon>Pseudomonas</taxon>
    </lineage>
</organism>
<dbReference type="Proteomes" id="UP000095081">
    <property type="component" value="Unassembled WGS sequence"/>
</dbReference>
<dbReference type="EMBL" id="MAUE01000045">
    <property type="protein sequence ID" value="OCW19527.1"/>
    <property type="molecule type" value="Genomic_DNA"/>
</dbReference>
<name>A0ABX2YUT6_9PSED</name>
<keyword evidence="2" id="KW-1185">Reference proteome</keyword>
<protein>
    <recommendedName>
        <fullName evidence="3">Secreted protein</fullName>
    </recommendedName>
</protein>
<dbReference type="PROSITE" id="PS51257">
    <property type="entry name" value="PROKAR_LIPOPROTEIN"/>
    <property type="match status" value="1"/>
</dbReference>
<evidence type="ECO:0000313" key="1">
    <source>
        <dbReference type="EMBL" id="OCW19527.1"/>
    </source>
</evidence>
<evidence type="ECO:0008006" key="3">
    <source>
        <dbReference type="Google" id="ProtNLM"/>
    </source>
</evidence>